<dbReference type="Pfam" id="PF00657">
    <property type="entry name" value="Lipase_GDSL"/>
    <property type="match status" value="1"/>
</dbReference>
<dbReference type="InterPro" id="IPR036514">
    <property type="entry name" value="SGNH_hydro_sf"/>
</dbReference>
<evidence type="ECO:0000313" key="5">
    <source>
        <dbReference type="Proteomes" id="UP001408789"/>
    </source>
</evidence>
<keyword evidence="5" id="KW-1185">Reference proteome</keyword>
<evidence type="ECO:0000256" key="2">
    <source>
        <dbReference type="ARBA" id="ARBA00023180"/>
    </source>
</evidence>
<sequence>MSFFFNFPLVTFFLSIFLLSPISLATSNLHPFKKVYVFGDSYTDTGNTNDTTGPSIYRHVSSLPYGRTFFHRSTNRYSDGRLFIDFVAESLNLPYFPPYLNKTADTTHGVNFAVSGCTTVPISFYLKNNATATAVPQSLPTQLTWFKDHIKGSGCKDIVSTPAQCTAVFDGALVWMGEISANDYINIYGTNISSKTVKKLAVKYQTKVIKELLKMGAKYLVVQGLPATGCFPLAFAQVPPPVERDDMGCLTIKNKESYDHNTALQEKLHELRNEFPSAVIVYGDDWHAYREVYANAAKYGFVERFKTCCGSGGGEFNFIARPESTCGAPGTSSCKHPLRYMSWDGLHVTEGLNRVLSKMFLDGAFAQPSFPYLLEKAAESRV</sequence>
<evidence type="ECO:0000313" key="4">
    <source>
        <dbReference type="EMBL" id="KAK9074496.1"/>
    </source>
</evidence>
<gene>
    <name evidence="4" type="ORF">SSX86_007094</name>
</gene>
<reference evidence="4 5" key="1">
    <citation type="submission" date="2024-04" db="EMBL/GenBank/DDBJ databases">
        <title>The reference genome of an endangered Asteraceae, Deinandra increscens subsp. villosa, native to the Central Coast of California.</title>
        <authorList>
            <person name="Guilliams M."/>
            <person name="Hasenstab-Lehman K."/>
            <person name="Meyer R."/>
            <person name="Mcevoy S."/>
        </authorList>
    </citation>
    <scope>NUCLEOTIDE SEQUENCE [LARGE SCALE GENOMIC DNA]</scope>
    <source>
        <tissue evidence="4">Leaf</tissue>
    </source>
</reference>
<dbReference type="PANTHER" id="PTHR22835">
    <property type="entry name" value="ZINC FINGER FYVE DOMAIN CONTAINING PROTEIN"/>
    <property type="match status" value="1"/>
</dbReference>
<dbReference type="InterPro" id="IPR001087">
    <property type="entry name" value="GDSL"/>
</dbReference>
<keyword evidence="2" id="KW-0325">Glycoprotein</keyword>
<dbReference type="GO" id="GO:0016788">
    <property type="term" value="F:hydrolase activity, acting on ester bonds"/>
    <property type="evidence" value="ECO:0007669"/>
    <property type="project" value="InterPro"/>
</dbReference>
<feature type="signal peptide" evidence="3">
    <location>
        <begin position="1"/>
        <end position="25"/>
    </location>
</feature>
<organism evidence="4 5">
    <name type="scientific">Deinandra increscens subsp. villosa</name>
    <dbReference type="NCBI Taxonomy" id="3103831"/>
    <lineage>
        <taxon>Eukaryota</taxon>
        <taxon>Viridiplantae</taxon>
        <taxon>Streptophyta</taxon>
        <taxon>Embryophyta</taxon>
        <taxon>Tracheophyta</taxon>
        <taxon>Spermatophyta</taxon>
        <taxon>Magnoliopsida</taxon>
        <taxon>eudicotyledons</taxon>
        <taxon>Gunneridae</taxon>
        <taxon>Pentapetalae</taxon>
        <taxon>asterids</taxon>
        <taxon>campanulids</taxon>
        <taxon>Asterales</taxon>
        <taxon>Asteraceae</taxon>
        <taxon>Asteroideae</taxon>
        <taxon>Heliantheae alliance</taxon>
        <taxon>Madieae</taxon>
        <taxon>Madiinae</taxon>
        <taxon>Deinandra</taxon>
    </lineage>
</organism>
<accession>A0AAP0DHA5</accession>
<dbReference type="PANTHER" id="PTHR22835:SF557">
    <property type="entry name" value="LIPASE_HYDROLASE FAMILY PROTEIN, PUTATIVE, EXPRESSED-RELATED"/>
    <property type="match status" value="1"/>
</dbReference>
<comment type="similarity">
    <text evidence="1">Belongs to the 'GDSL' lipolytic enzyme family.</text>
</comment>
<keyword evidence="3" id="KW-0732">Signal</keyword>
<dbReference type="AlphaFoldDB" id="A0AAP0DHA5"/>
<proteinExistence type="inferred from homology"/>
<comment type="caution">
    <text evidence="4">The sequence shown here is derived from an EMBL/GenBank/DDBJ whole genome shotgun (WGS) entry which is preliminary data.</text>
</comment>
<dbReference type="Proteomes" id="UP001408789">
    <property type="component" value="Unassembled WGS sequence"/>
</dbReference>
<evidence type="ECO:0000256" key="3">
    <source>
        <dbReference type="SAM" id="SignalP"/>
    </source>
</evidence>
<dbReference type="EMBL" id="JBCNJP010000008">
    <property type="protein sequence ID" value="KAK9074496.1"/>
    <property type="molecule type" value="Genomic_DNA"/>
</dbReference>
<protein>
    <submittedName>
        <fullName evidence="4">Uncharacterized protein</fullName>
    </submittedName>
</protein>
<name>A0AAP0DHA5_9ASTR</name>
<dbReference type="SUPFAM" id="SSF52266">
    <property type="entry name" value="SGNH hydrolase"/>
    <property type="match status" value="1"/>
</dbReference>
<evidence type="ECO:0000256" key="1">
    <source>
        <dbReference type="ARBA" id="ARBA00008668"/>
    </source>
</evidence>
<dbReference type="Gene3D" id="3.40.50.1110">
    <property type="entry name" value="SGNH hydrolase"/>
    <property type="match status" value="1"/>
</dbReference>
<feature type="chain" id="PRO_5043034232" evidence="3">
    <location>
        <begin position="26"/>
        <end position="382"/>
    </location>
</feature>